<feature type="compositionally biased region" description="Basic and acidic residues" evidence="1">
    <location>
        <begin position="263"/>
        <end position="280"/>
    </location>
</feature>
<evidence type="ECO:0000256" key="1">
    <source>
        <dbReference type="SAM" id="MobiDB-lite"/>
    </source>
</evidence>
<accession>A0ABQ5ZGV9</accession>
<feature type="region of interest" description="Disordered" evidence="1">
    <location>
        <begin position="217"/>
        <end position="301"/>
    </location>
</feature>
<dbReference type="Pfam" id="PF00534">
    <property type="entry name" value="Glycos_transf_1"/>
    <property type="match status" value="1"/>
</dbReference>
<dbReference type="EMBL" id="BSOP01000024">
    <property type="protein sequence ID" value="GLR52060.1"/>
    <property type="molecule type" value="Genomic_DNA"/>
</dbReference>
<dbReference type="Proteomes" id="UP001156702">
    <property type="component" value="Unassembled WGS sequence"/>
</dbReference>
<gene>
    <name evidence="3" type="ORF">GCM10007923_32720</name>
</gene>
<dbReference type="InterPro" id="IPR001296">
    <property type="entry name" value="Glyco_trans_1"/>
</dbReference>
<protein>
    <recommendedName>
        <fullName evidence="2">Glycosyl transferase family 1 domain-containing protein</fullName>
    </recommendedName>
</protein>
<comment type="caution">
    <text evidence="3">The sequence shown here is derived from an EMBL/GenBank/DDBJ whole genome shotgun (WGS) entry which is preliminary data.</text>
</comment>
<evidence type="ECO:0000313" key="4">
    <source>
        <dbReference type="Proteomes" id="UP001156702"/>
    </source>
</evidence>
<name>A0ABQ5ZGV9_9HYPH</name>
<dbReference type="RefSeq" id="WP_398432603.1">
    <property type="nucleotide sequence ID" value="NZ_JALIRQ010000018.1"/>
</dbReference>
<sequence length="486" mass="53012">MSLPHKIVVLLKGYPRLSETFIAQELLGLERAGLDLVLVSLRRPTDKKRHPVHDEIKAPVSYLPEYLHEEPLRVLRGLFKSLRAPGFGAAIRQFLKDLPRDFSRNRFRRFGQAAVLVGEFPEAGGWLHAHFIHTPASVANYAARMLALPFSVSAHAKDIWTSKDWELADKLSTADWAVTCTKSGHAHLQALAGPNRDRVHLSYHGLDLDRFPPLEDGAYPPLACRPSPPQGGRSDGETSRPSPTLPIEQGFHSQPISPPEGEMAGRPEGGDARHAPHPEACDCAGAANPRPPRDGSDPENPVTIISVGRAVPKKGYDILLEALARLPGDLHWRFVHAGDGGERAKLQKLADELGIAQKITWLGAVDQKDVLAAYRRADIFALACRITPDGDRDGLPNVLVEAASQQLACVATDISGIPELFETEENGLLVPSEDAAAFSRALERAIRDPALRHRLGAAAEAKVRGSFDHHTSIAQLKALFTTGARR</sequence>
<feature type="domain" description="Glycosyl transferase family 1" evidence="2">
    <location>
        <begin position="298"/>
        <end position="460"/>
    </location>
</feature>
<evidence type="ECO:0000259" key="2">
    <source>
        <dbReference type="Pfam" id="PF00534"/>
    </source>
</evidence>
<dbReference type="SUPFAM" id="SSF53756">
    <property type="entry name" value="UDP-Glycosyltransferase/glycogen phosphorylase"/>
    <property type="match status" value="1"/>
</dbReference>
<keyword evidence="4" id="KW-1185">Reference proteome</keyword>
<evidence type="ECO:0000313" key="3">
    <source>
        <dbReference type="EMBL" id="GLR52060.1"/>
    </source>
</evidence>
<dbReference type="Gene3D" id="3.40.50.2000">
    <property type="entry name" value="Glycogen Phosphorylase B"/>
    <property type="match status" value="2"/>
</dbReference>
<organism evidence="3 4">
    <name type="scientific">Shinella yambaruensis</name>
    <dbReference type="NCBI Taxonomy" id="415996"/>
    <lineage>
        <taxon>Bacteria</taxon>
        <taxon>Pseudomonadati</taxon>
        <taxon>Pseudomonadota</taxon>
        <taxon>Alphaproteobacteria</taxon>
        <taxon>Hyphomicrobiales</taxon>
        <taxon>Rhizobiaceae</taxon>
        <taxon>Shinella</taxon>
    </lineage>
</organism>
<reference evidence="4" key="1">
    <citation type="journal article" date="2019" name="Int. J. Syst. Evol. Microbiol.">
        <title>The Global Catalogue of Microorganisms (GCM) 10K type strain sequencing project: providing services to taxonomists for standard genome sequencing and annotation.</title>
        <authorList>
            <consortium name="The Broad Institute Genomics Platform"/>
            <consortium name="The Broad Institute Genome Sequencing Center for Infectious Disease"/>
            <person name="Wu L."/>
            <person name="Ma J."/>
        </authorList>
    </citation>
    <scope>NUCLEOTIDE SEQUENCE [LARGE SCALE GENOMIC DNA]</scope>
    <source>
        <strain evidence="4">NBRC 102122</strain>
    </source>
</reference>
<proteinExistence type="predicted"/>
<dbReference type="PANTHER" id="PTHR12526">
    <property type="entry name" value="GLYCOSYLTRANSFERASE"/>
    <property type="match status" value="1"/>
</dbReference>
<dbReference type="PANTHER" id="PTHR12526:SF636">
    <property type="entry name" value="BLL3647 PROTEIN"/>
    <property type="match status" value="1"/>
</dbReference>